<dbReference type="NCBIfam" id="TIGR00229">
    <property type="entry name" value="sensory_box"/>
    <property type="match status" value="1"/>
</dbReference>
<dbReference type="InterPro" id="IPR011495">
    <property type="entry name" value="Sig_transdc_His_kin_sub2_dim/P"/>
</dbReference>
<evidence type="ECO:0000259" key="8">
    <source>
        <dbReference type="PROSITE" id="PS50109"/>
    </source>
</evidence>
<gene>
    <name evidence="9" type="ORF">KK083_30415</name>
</gene>
<dbReference type="SMART" id="SM00091">
    <property type="entry name" value="PAS"/>
    <property type="match status" value="1"/>
</dbReference>
<dbReference type="RefSeq" id="WP_254169930.1">
    <property type="nucleotide sequence ID" value="NZ_JAHESF010000061.1"/>
</dbReference>
<evidence type="ECO:0000256" key="6">
    <source>
        <dbReference type="ARBA" id="ARBA00022777"/>
    </source>
</evidence>
<dbReference type="Proteomes" id="UP001319200">
    <property type="component" value="Unassembled WGS sequence"/>
</dbReference>
<dbReference type="Gene3D" id="3.30.450.20">
    <property type="entry name" value="PAS domain"/>
    <property type="match status" value="1"/>
</dbReference>
<dbReference type="EMBL" id="JAHESF010000061">
    <property type="protein sequence ID" value="MBT1701245.1"/>
    <property type="molecule type" value="Genomic_DNA"/>
</dbReference>
<dbReference type="SUPFAM" id="SSF55874">
    <property type="entry name" value="ATPase domain of HSP90 chaperone/DNA topoisomerase II/histidine kinase"/>
    <property type="match status" value="1"/>
</dbReference>
<dbReference type="Pfam" id="PF07568">
    <property type="entry name" value="HisKA_2"/>
    <property type="match status" value="1"/>
</dbReference>
<keyword evidence="7" id="KW-0067">ATP-binding</keyword>
<proteinExistence type="predicted"/>
<organism evidence="9 10">
    <name type="scientific">Chryseosolibacter histidini</name>
    <dbReference type="NCBI Taxonomy" id="2782349"/>
    <lineage>
        <taxon>Bacteria</taxon>
        <taxon>Pseudomonadati</taxon>
        <taxon>Bacteroidota</taxon>
        <taxon>Cytophagia</taxon>
        <taxon>Cytophagales</taxon>
        <taxon>Chryseotaleaceae</taxon>
        <taxon>Chryseosolibacter</taxon>
    </lineage>
</organism>
<keyword evidence="4" id="KW-0808">Transferase</keyword>
<keyword evidence="10" id="KW-1185">Reference proteome</keyword>
<dbReference type="Pfam" id="PF13426">
    <property type="entry name" value="PAS_9"/>
    <property type="match status" value="1"/>
</dbReference>
<dbReference type="InterPro" id="IPR000014">
    <property type="entry name" value="PAS"/>
</dbReference>
<dbReference type="InterPro" id="IPR003594">
    <property type="entry name" value="HATPase_dom"/>
</dbReference>
<evidence type="ECO:0000256" key="4">
    <source>
        <dbReference type="ARBA" id="ARBA00022679"/>
    </source>
</evidence>
<evidence type="ECO:0000256" key="1">
    <source>
        <dbReference type="ARBA" id="ARBA00000085"/>
    </source>
</evidence>
<reference evidence="9 10" key="1">
    <citation type="submission" date="2021-05" db="EMBL/GenBank/DDBJ databases">
        <title>A Polyphasic approach of four new species of the genus Ohtaekwangia: Ohtaekwangia histidinii sp. nov., Ohtaekwangia cretensis sp. nov., Ohtaekwangia indiensis sp. nov., Ohtaekwangia reichenbachii sp. nov. from diverse environment.</title>
        <authorList>
            <person name="Octaviana S."/>
        </authorList>
    </citation>
    <scope>NUCLEOTIDE SEQUENCE [LARGE SCALE GENOMIC DNA]</scope>
    <source>
        <strain evidence="9 10">PWU4</strain>
    </source>
</reference>
<evidence type="ECO:0000313" key="9">
    <source>
        <dbReference type="EMBL" id="MBT1701245.1"/>
    </source>
</evidence>
<comment type="caution">
    <text evidence="9">The sequence shown here is derived from an EMBL/GenBank/DDBJ whole genome shotgun (WGS) entry which is preliminary data.</text>
</comment>
<keyword evidence="3" id="KW-0597">Phosphoprotein</keyword>
<dbReference type="GO" id="GO:0005524">
    <property type="term" value="F:ATP binding"/>
    <property type="evidence" value="ECO:0007669"/>
    <property type="project" value="UniProtKB-KW"/>
</dbReference>
<dbReference type="EC" id="2.7.13.3" evidence="2"/>
<keyword evidence="6" id="KW-0418">Kinase</keyword>
<feature type="domain" description="Histidine kinase" evidence="8">
    <location>
        <begin position="149"/>
        <end position="339"/>
    </location>
</feature>
<dbReference type="InterPro" id="IPR035965">
    <property type="entry name" value="PAS-like_dom_sf"/>
</dbReference>
<dbReference type="GO" id="GO:0004673">
    <property type="term" value="F:protein histidine kinase activity"/>
    <property type="evidence" value="ECO:0007669"/>
    <property type="project" value="UniProtKB-EC"/>
</dbReference>
<dbReference type="PROSITE" id="PS50109">
    <property type="entry name" value="HIS_KIN"/>
    <property type="match status" value="1"/>
</dbReference>
<name>A0AAP2GSK0_9BACT</name>
<evidence type="ECO:0000256" key="7">
    <source>
        <dbReference type="ARBA" id="ARBA00022840"/>
    </source>
</evidence>
<dbReference type="InterPro" id="IPR036890">
    <property type="entry name" value="HATPase_C_sf"/>
</dbReference>
<dbReference type="InterPro" id="IPR005467">
    <property type="entry name" value="His_kinase_dom"/>
</dbReference>
<evidence type="ECO:0000256" key="5">
    <source>
        <dbReference type="ARBA" id="ARBA00022741"/>
    </source>
</evidence>
<dbReference type="AlphaFoldDB" id="A0AAP2GSK0"/>
<protein>
    <recommendedName>
        <fullName evidence="2">histidine kinase</fullName>
        <ecNumber evidence="2">2.7.13.3</ecNumber>
    </recommendedName>
</protein>
<dbReference type="Pfam" id="PF02518">
    <property type="entry name" value="HATPase_c"/>
    <property type="match status" value="1"/>
</dbReference>
<evidence type="ECO:0000256" key="2">
    <source>
        <dbReference type="ARBA" id="ARBA00012438"/>
    </source>
</evidence>
<sequence length="339" mass="38660">MSITNLPPQDDLEARHSRLDKIVRVSYNEIYLVHDATLTFEYANLAALKNLGYTEAELKAMRLTDLFNFPDEMALGALLNSLRRAETDHLQLQLKFTRRNGSHYDADVVIQVLEKDKLLLLMVTDITDKLVTEKKLLDTIREKETLIKEIHHRVKNNLQLISSILYLKLVSLSQSDIRNFLEDTRQKIRSIALIHERLLQTEKLDKVEISDYLGKLIHDLQVTYHRQDLALDIRTHISQQVIGLDTAIICGLIVNELVTNAIKHAFSGRSNGLIIIEFQQSGENRFILSVQDDGVSLPAHIVPGSEGSFGMQLIDVFVKQLGGSFEIFREKGTKFQISF</sequence>
<dbReference type="Gene3D" id="3.30.565.10">
    <property type="entry name" value="Histidine kinase-like ATPase, C-terminal domain"/>
    <property type="match status" value="1"/>
</dbReference>
<evidence type="ECO:0000256" key="3">
    <source>
        <dbReference type="ARBA" id="ARBA00022553"/>
    </source>
</evidence>
<keyword evidence="5" id="KW-0547">Nucleotide-binding</keyword>
<evidence type="ECO:0000313" key="10">
    <source>
        <dbReference type="Proteomes" id="UP001319200"/>
    </source>
</evidence>
<dbReference type="PANTHER" id="PTHR41523">
    <property type="entry name" value="TWO-COMPONENT SYSTEM SENSOR PROTEIN"/>
    <property type="match status" value="1"/>
</dbReference>
<dbReference type="SUPFAM" id="SSF55785">
    <property type="entry name" value="PYP-like sensor domain (PAS domain)"/>
    <property type="match status" value="1"/>
</dbReference>
<accession>A0AAP2GSK0</accession>
<dbReference type="CDD" id="cd00130">
    <property type="entry name" value="PAS"/>
    <property type="match status" value="1"/>
</dbReference>
<dbReference type="PANTHER" id="PTHR41523:SF8">
    <property type="entry name" value="ETHYLENE RESPONSE SENSOR PROTEIN"/>
    <property type="match status" value="1"/>
</dbReference>
<comment type="catalytic activity">
    <reaction evidence="1">
        <text>ATP + protein L-histidine = ADP + protein N-phospho-L-histidine.</text>
        <dbReference type="EC" id="2.7.13.3"/>
    </reaction>
</comment>